<name>A0A266LRD3_PSEFR</name>
<feature type="chain" id="PRO_5012515080" evidence="1">
    <location>
        <begin position="26"/>
        <end position="189"/>
    </location>
</feature>
<evidence type="ECO:0000313" key="3">
    <source>
        <dbReference type="Proteomes" id="UP000216113"/>
    </source>
</evidence>
<keyword evidence="1" id="KW-0732">Signal</keyword>
<gene>
    <name evidence="2" type="ORF">CJF43_17255</name>
</gene>
<accession>A0A266LRD3</accession>
<comment type="caution">
    <text evidence="2">The sequence shown here is derived from an EMBL/GenBank/DDBJ whole genome shotgun (WGS) entry which is preliminary data.</text>
</comment>
<feature type="signal peptide" evidence="1">
    <location>
        <begin position="1"/>
        <end position="25"/>
    </location>
</feature>
<proteinExistence type="predicted"/>
<reference evidence="2 3" key="1">
    <citation type="submission" date="2017-08" db="EMBL/GenBank/DDBJ databases">
        <title>Genomic and metabolic characterisation of spoilage-associated Pseudomonas species.</title>
        <authorList>
            <person name="Stanborough T."/>
            <person name="Fegan N."/>
            <person name="Powell S.M."/>
            <person name="Singh T."/>
            <person name="Tamplin M.L."/>
            <person name="Chandry P.S."/>
        </authorList>
    </citation>
    <scope>NUCLEOTIDE SEQUENCE [LARGE SCALE GENOMIC DNA]</scope>
    <source>
        <strain evidence="2 3">F1820</strain>
    </source>
</reference>
<dbReference type="Proteomes" id="UP000216113">
    <property type="component" value="Unassembled WGS sequence"/>
</dbReference>
<evidence type="ECO:0000256" key="1">
    <source>
        <dbReference type="SAM" id="SignalP"/>
    </source>
</evidence>
<protein>
    <submittedName>
        <fullName evidence="2">Uncharacterized protein</fullName>
    </submittedName>
</protein>
<sequence length="189" mass="21402">MKIIQSAVKLTLISLALSVATAAYAVTPLEPLGKNPNFVRNSDQRSNEIQGMGNKILDVFSGARYQVRVDPNNQTEYAYSAERIDIKPGQYTGDPEDLAGYKFFKLTVYIDGDKVQEQTTAFVPSEYGNAFLMKKWDRDEKDTYDFDIGIDSKNRLYIITSPTDVVYLTPSETIKKPISLQEKYKSKIF</sequence>
<organism evidence="2 3">
    <name type="scientific">Pseudomonas fragi</name>
    <dbReference type="NCBI Taxonomy" id="296"/>
    <lineage>
        <taxon>Bacteria</taxon>
        <taxon>Pseudomonadati</taxon>
        <taxon>Pseudomonadota</taxon>
        <taxon>Gammaproteobacteria</taxon>
        <taxon>Pseudomonadales</taxon>
        <taxon>Pseudomonadaceae</taxon>
        <taxon>Pseudomonas</taxon>
    </lineage>
</organism>
<evidence type="ECO:0000313" key="2">
    <source>
        <dbReference type="EMBL" id="OZY40584.1"/>
    </source>
</evidence>
<dbReference type="EMBL" id="NQKL01000014">
    <property type="protein sequence ID" value="OZY40584.1"/>
    <property type="molecule type" value="Genomic_DNA"/>
</dbReference>
<dbReference type="RefSeq" id="WP_095030216.1">
    <property type="nucleotide sequence ID" value="NZ_NQKL01000014.1"/>
</dbReference>
<dbReference type="AlphaFoldDB" id="A0A266LRD3"/>